<dbReference type="eggNOG" id="COG5416">
    <property type="taxonomic scope" value="Bacteria"/>
</dbReference>
<dbReference type="InterPro" id="IPR010445">
    <property type="entry name" value="LapA_dom"/>
</dbReference>
<evidence type="ECO:0000256" key="2">
    <source>
        <dbReference type="ARBA" id="ARBA00022692"/>
    </source>
</evidence>
<protein>
    <recommendedName>
        <fullName evidence="7">Lipopolysaccharide assembly protein A domain-containing protein</fullName>
    </recommendedName>
</protein>
<dbReference type="HOGENOM" id="CLU_154635_0_0_5"/>
<keyword evidence="1" id="KW-1003">Cell membrane</keyword>
<dbReference type="AlphaFoldDB" id="W0ADV3"/>
<keyword evidence="9" id="KW-1185">Reference proteome</keyword>
<evidence type="ECO:0000313" key="9">
    <source>
        <dbReference type="Proteomes" id="UP000018851"/>
    </source>
</evidence>
<feature type="transmembrane region" description="Helical" evidence="6">
    <location>
        <begin position="7"/>
        <end position="24"/>
    </location>
</feature>
<evidence type="ECO:0000256" key="3">
    <source>
        <dbReference type="ARBA" id="ARBA00022989"/>
    </source>
</evidence>
<evidence type="ECO:0000256" key="4">
    <source>
        <dbReference type="ARBA" id="ARBA00023136"/>
    </source>
</evidence>
<name>W0ADV3_9SPHN</name>
<evidence type="ECO:0000313" key="8">
    <source>
        <dbReference type="EMBL" id="AHE53865.1"/>
    </source>
</evidence>
<feature type="compositionally biased region" description="Pro residues" evidence="5">
    <location>
        <begin position="100"/>
        <end position="111"/>
    </location>
</feature>
<dbReference type="PATRIC" id="fig|1123269.5.peg.2089"/>
<reference evidence="8 9" key="1">
    <citation type="submission" date="2013-07" db="EMBL/GenBank/DDBJ databases">
        <title>Completed genome of Sphingomonas sanxanigenens NX02.</title>
        <authorList>
            <person name="Ma T."/>
            <person name="Huang H."/>
            <person name="Wu M."/>
            <person name="Li X."/>
            <person name="Li G."/>
        </authorList>
    </citation>
    <scope>NUCLEOTIDE SEQUENCE [LARGE SCALE GENOMIC DNA]</scope>
    <source>
        <strain evidence="8 9">NX02</strain>
    </source>
</reference>
<proteinExistence type="predicted"/>
<dbReference type="KEGG" id="ssan:NX02_10750"/>
<feature type="transmembrane region" description="Helical" evidence="6">
    <location>
        <begin position="40"/>
        <end position="59"/>
    </location>
</feature>
<keyword evidence="4 6" id="KW-0472">Membrane</keyword>
<keyword evidence="3 6" id="KW-1133">Transmembrane helix</keyword>
<evidence type="ECO:0000259" key="7">
    <source>
        <dbReference type="Pfam" id="PF06305"/>
    </source>
</evidence>
<gene>
    <name evidence="8" type="ORF">NX02_10750</name>
</gene>
<evidence type="ECO:0000256" key="5">
    <source>
        <dbReference type="SAM" id="MobiDB-lite"/>
    </source>
</evidence>
<dbReference type="STRING" id="1123269.NX02_10750"/>
<organism evidence="8 9">
    <name type="scientific">Sphingomonas sanxanigenens DSM 19645 = NX02</name>
    <dbReference type="NCBI Taxonomy" id="1123269"/>
    <lineage>
        <taxon>Bacteria</taxon>
        <taxon>Pseudomonadati</taxon>
        <taxon>Pseudomonadota</taxon>
        <taxon>Alphaproteobacteria</taxon>
        <taxon>Sphingomonadales</taxon>
        <taxon>Sphingomonadaceae</taxon>
        <taxon>Sphingomonas</taxon>
    </lineage>
</organism>
<dbReference type="Pfam" id="PF06305">
    <property type="entry name" value="LapA_dom"/>
    <property type="match status" value="1"/>
</dbReference>
<dbReference type="EMBL" id="CP006644">
    <property type="protein sequence ID" value="AHE53865.1"/>
    <property type="molecule type" value="Genomic_DNA"/>
</dbReference>
<dbReference type="GO" id="GO:0005886">
    <property type="term" value="C:plasma membrane"/>
    <property type="evidence" value="ECO:0007669"/>
    <property type="project" value="InterPro"/>
</dbReference>
<accession>W0ADV3</accession>
<evidence type="ECO:0000256" key="6">
    <source>
        <dbReference type="SAM" id="Phobius"/>
    </source>
</evidence>
<sequence length="111" mass="12261">MQFLRTLFWVLVTAVMVVFAIQNWKQVDISLSGITVEIKLPLLLLAVFLIGFLPMLVVSRTAQWQLRRRLDTTERALQQAVMSPPTEPTANAPDATPRLLPSPTPAPPGAA</sequence>
<evidence type="ECO:0000256" key="1">
    <source>
        <dbReference type="ARBA" id="ARBA00022475"/>
    </source>
</evidence>
<dbReference type="OrthoDB" id="7595841at2"/>
<keyword evidence="2 6" id="KW-0812">Transmembrane</keyword>
<dbReference type="RefSeq" id="WP_025292094.1">
    <property type="nucleotide sequence ID" value="NZ_CP006644.1"/>
</dbReference>
<feature type="domain" description="Lipopolysaccharide assembly protein A" evidence="7">
    <location>
        <begin position="22"/>
        <end position="79"/>
    </location>
</feature>
<feature type="region of interest" description="Disordered" evidence="5">
    <location>
        <begin position="77"/>
        <end position="111"/>
    </location>
</feature>
<dbReference type="Proteomes" id="UP000018851">
    <property type="component" value="Chromosome"/>
</dbReference>